<accession>A0A8J5Y5K0</accession>
<dbReference type="EMBL" id="JAHUZN010000013">
    <property type="protein sequence ID" value="KAG8473697.1"/>
    <property type="molecule type" value="Genomic_DNA"/>
</dbReference>
<comment type="caution">
    <text evidence="1">The sequence shown here is derived from an EMBL/GenBank/DDBJ whole genome shotgun (WGS) entry which is preliminary data.</text>
</comment>
<dbReference type="Proteomes" id="UP000701853">
    <property type="component" value="Chromosome 13"/>
</dbReference>
<reference evidence="1 2" key="1">
    <citation type="journal article" date="2021" name="bioRxiv">
        <title>The Gossypium anomalum genome as a resource for cotton improvement and evolutionary analysis of hybrid incompatibility.</title>
        <authorList>
            <person name="Grover C.E."/>
            <person name="Yuan D."/>
            <person name="Arick M.A."/>
            <person name="Miller E.R."/>
            <person name="Hu G."/>
            <person name="Peterson D.G."/>
            <person name="Wendel J.F."/>
            <person name="Udall J.A."/>
        </authorList>
    </citation>
    <scope>NUCLEOTIDE SEQUENCE [LARGE SCALE GENOMIC DNA]</scope>
    <source>
        <strain evidence="1">JFW-Udall</strain>
        <tissue evidence="1">Leaf</tissue>
    </source>
</reference>
<gene>
    <name evidence="1" type="ORF">CXB51_036055</name>
</gene>
<evidence type="ECO:0000313" key="2">
    <source>
        <dbReference type="Proteomes" id="UP000701853"/>
    </source>
</evidence>
<organism evidence="1 2">
    <name type="scientific">Gossypium anomalum</name>
    <dbReference type="NCBI Taxonomy" id="47600"/>
    <lineage>
        <taxon>Eukaryota</taxon>
        <taxon>Viridiplantae</taxon>
        <taxon>Streptophyta</taxon>
        <taxon>Embryophyta</taxon>
        <taxon>Tracheophyta</taxon>
        <taxon>Spermatophyta</taxon>
        <taxon>Magnoliopsida</taxon>
        <taxon>eudicotyledons</taxon>
        <taxon>Gunneridae</taxon>
        <taxon>Pentapetalae</taxon>
        <taxon>rosids</taxon>
        <taxon>malvids</taxon>
        <taxon>Malvales</taxon>
        <taxon>Malvaceae</taxon>
        <taxon>Malvoideae</taxon>
        <taxon>Gossypium</taxon>
    </lineage>
</organism>
<evidence type="ECO:0000313" key="1">
    <source>
        <dbReference type="EMBL" id="KAG8473697.1"/>
    </source>
</evidence>
<name>A0A8J5Y5K0_9ROSI</name>
<keyword evidence="2" id="KW-1185">Reference proteome</keyword>
<proteinExistence type="predicted"/>
<protein>
    <submittedName>
        <fullName evidence="1">Uncharacterized protein</fullName>
    </submittedName>
</protein>
<dbReference type="AlphaFoldDB" id="A0A8J5Y5K0"/>
<sequence>MGTPPTGFLLTSACITSKPQKSSIIAFNIDDHLEREKVNSLGKEGLIFFLREKRGLGGWCLGVIIEQQLATLIRLFHCRKIPCCMQSPYCYQQPSMHLSGRG</sequence>